<organism evidence="2 3">
    <name type="scientific">Paenibacillus gallinarum</name>
    <dbReference type="NCBI Taxonomy" id="2762232"/>
    <lineage>
        <taxon>Bacteria</taxon>
        <taxon>Bacillati</taxon>
        <taxon>Bacillota</taxon>
        <taxon>Bacilli</taxon>
        <taxon>Bacillales</taxon>
        <taxon>Paenibacillaceae</taxon>
        <taxon>Paenibacillus</taxon>
    </lineage>
</organism>
<dbReference type="RefSeq" id="WP_191798020.1">
    <property type="nucleotide sequence ID" value="NZ_JACSQL010000001.1"/>
</dbReference>
<sequence>MDNHAMRLVTQWIKNYPMLIHCTRVSDRWHYEQGCLLKGIHDVYRYTGENYLLEYIRTNMDRYVENDGNIRTYREQDYNLDQINNGKMLLQLYRYTGEEKYALAAKKLIAQMNNQPRTKSGGFWHKKIYPHQMWLDGHYMAMPFLAEYGTMFGEGRYIDEAVRQLLLMENKARDSQTGLLYHGWDESRGQRWSNAVTGQSPQVWGRGMGWFAMALVDTLPFLEGHKGREEVAAMLQRCSEAVLNVQDTQTGLWYQVMDQGTRQGNFLEASASSMFTYTLKKGNALGILGPEMDEAAKRAYQGIITKFLYKDREGMLSVKQNCKVAGLGGQPYRDGSYTYYVSEPIVEDDLKSLGSCIMALSAVEYL</sequence>
<dbReference type="PANTHER" id="PTHR33886">
    <property type="entry name" value="UNSATURATED RHAMNOGALACTURONAN HYDROLASE (EUROFUNG)"/>
    <property type="match status" value="1"/>
</dbReference>
<comment type="caution">
    <text evidence="2">The sequence shown here is derived from an EMBL/GenBank/DDBJ whole genome shotgun (WGS) entry which is preliminary data.</text>
</comment>
<dbReference type="Pfam" id="PF07470">
    <property type="entry name" value="Glyco_hydro_88"/>
    <property type="match status" value="1"/>
</dbReference>
<evidence type="ECO:0000313" key="2">
    <source>
        <dbReference type="EMBL" id="MBD7967017.1"/>
    </source>
</evidence>
<dbReference type="Gene3D" id="1.50.10.10">
    <property type="match status" value="1"/>
</dbReference>
<dbReference type="GO" id="GO:0016787">
    <property type="term" value="F:hydrolase activity"/>
    <property type="evidence" value="ECO:0007669"/>
    <property type="project" value="UniProtKB-KW"/>
</dbReference>
<proteinExistence type="predicted"/>
<dbReference type="InterPro" id="IPR012341">
    <property type="entry name" value="6hp_glycosidase-like_sf"/>
</dbReference>
<reference evidence="2 3" key="1">
    <citation type="submission" date="2020-08" db="EMBL/GenBank/DDBJ databases">
        <title>A Genomic Blueprint of the Chicken Gut Microbiome.</title>
        <authorList>
            <person name="Gilroy R."/>
            <person name="Ravi A."/>
            <person name="Getino M."/>
            <person name="Pursley I."/>
            <person name="Horton D.L."/>
            <person name="Alikhan N.-F."/>
            <person name="Baker D."/>
            <person name="Gharbi K."/>
            <person name="Hall N."/>
            <person name="Watson M."/>
            <person name="Adriaenssens E.M."/>
            <person name="Foster-Nyarko E."/>
            <person name="Jarju S."/>
            <person name="Secka A."/>
            <person name="Antonio M."/>
            <person name="Oren A."/>
            <person name="Chaudhuri R."/>
            <person name="La Ragione R.M."/>
            <person name="Hildebrand F."/>
            <person name="Pallen M.J."/>
        </authorList>
    </citation>
    <scope>NUCLEOTIDE SEQUENCE [LARGE SCALE GENOMIC DNA]</scope>
    <source>
        <strain evidence="2 3">Sa2BVA9</strain>
    </source>
</reference>
<keyword evidence="1 2" id="KW-0378">Hydrolase</keyword>
<dbReference type="SUPFAM" id="SSF48208">
    <property type="entry name" value="Six-hairpin glycosidases"/>
    <property type="match status" value="1"/>
</dbReference>
<dbReference type="Proteomes" id="UP000608071">
    <property type="component" value="Unassembled WGS sequence"/>
</dbReference>
<dbReference type="InterPro" id="IPR052043">
    <property type="entry name" value="PolySaccharide_Degr_Enz"/>
</dbReference>
<evidence type="ECO:0000256" key="1">
    <source>
        <dbReference type="ARBA" id="ARBA00022801"/>
    </source>
</evidence>
<dbReference type="InterPro" id="IPR008928">
    <property type="entry name" value="6-hairpin_glycosidase_sf"/>
</dbReference>
<dbReference type="InterPro" id="IPR010905">
    <property type="entry name" value="Glyco_hydro_88"/>
</dbReference>
<protein>
    <submittedName>
        <fullName evidence="2">Glycoside hydrolase family 88 protein</fullName>
    </submittedName>
</protein>
<dbReference type="PANTHER" id="PTHR33886:SF8">
    <property type="entry name" value="UNSATURATED RHAMNOGALACTURONAN HYDROLASE (EUROFUNG)"/>
    <property type="match status" value="1"/>
</dbReference>
<evidence type="ECO:0000313" key="3">
    <source>
        <dbReference type="Proteomes" id="UP000608071"/>
    </source>
</evidence>
<accession>A0ABR8SUA0</accession>
<dbReference type="EMBL" id="JACSQL010000001">
    <property type="protein sequence ID" value="MBD7967017.1"/>
    <property type="molecule type" value="Genomic_DNA"/>
</dbReference>
<name>A0ABR8SUA0_9BACL</name>
<keyword evidence="3" id="KW-1185">Reference proteome</keyword>
<gene>
    <name evidence="2" type="ORF">H9647_02980</name>
</gene>